<dbReference type="InterPro" id="IPR029024">
    <property type="entry name" value="TerB-like"/>
</dbReference>
<protein>
    <recommendedName>
        <fullName evidence="1">Co-chaperone DjlA N-terminal domain-containing protein</fullName>
    </recommendedName>
</protein>
<gene>
    <name evidence="2" type="ORF">AFI02nite_38380</name>
</gene>
<evidence type="ECO:0000313" key="2">
    <source>
        <dbReference type="EMBL" id="GEK15802.1"/>
    </source>
</evidence>
<dbReference type="Gene3D" id="1.10.3680.10">
    <property type="entry name" value="TerB-like"/>
    <property type="match status" value="1"/>
</dbReference>
<sequence length="176" mass="20066">MRSPFLLEQSYNLIVIIKDKSNQESVMFKQLRTLLKKVIHEATESGASETASMHLAMASLLCEVSNADHQSDEREDTAKLQLLMKLLDLNEEPAKLLLLEAMQKSKASTSLYEFTTKLRALMPEERYHLIEAMWQVAYADGVIEPMEEAVIRQVSELIYLDHLEFIRAKLAAAPKD</sequence>
<dbReference type="Pfam" id="PF05099">
    <property type="entry name" value="TerB"/>
    <property type="match status" value="1"/>
</dbReference>
<proteinExistence type="predicted"/>
<feature type="domain" description="Co-chaperone DjlA N-terminal" evidence="1">
    <location>
        <begin position="54"/>
        <end position="169"/>
    </location>
</feature>
<dbReference type="Proteomes" id="UP000321787">
    <property type="component" value="Unassembled WGS sequence"/>
</dbReference>
<dbReference type="AlphaFoldDB" id="A0A510UMB2"/>
<evidence type="ECO:0000259" key="1">
    <source>
        <dbReference type="Pfam" id="PF05099"/>
    </source>
</evidence>
<accession>A0A510UMB2</accession>
<reference evidence="2 3" key="1">
    <citation type="submission" date="2019-07" db="EMBL/GenBank/DDBJ databases">
        <title>Whole genome shotgun sequence of Aliivibrio fischeri NBRC 101058.</title>
        <authorList>
            <person name="Hosoyama A."/>
            <person name="Uohara A."/>
            <person name="Ohji S."/>
            <person name="Ichikawa N."/>
        </authorList>
    </citation>
    <scope>NUCLEOTIDE SEQUENCE [LARGE SCALE GENOMIC DNA]</scope>
    <source>
        <strain evidence="2 3">NBRC 101058</strain>
    </source>
</reference>
<dbReference type="SUPFAM" id="SSF158682">
    <property type="entry name" value="TerB-like"/>
    <property type="match status" value="1"/>
</dbReference>
<evidence type="ECO:0000313" key="3">
    <source>
        <dbReference type="Proteomes" id="UP000321787"/>
    </source>
</evidence>
<comment type="caution">
    <text evidence="2">The sequence shown here is derived from an EMBL/GenBank/DDBJ whole genome shotgun (WGS) entry which is preliminary data.</text>
</comment>
<dbReference type="EMBL" id="BJTZ01000041">
    <property type="protein sequence ID" value="GEK15802.1"/>
    <property type="molecule type" value="Genomic_DNA"/>
</dbReference>
<organism evidence="2 3">
    <name type="scientific">Aliivibrio fischeri</name>
    <name type="common">Vibrio fischeri</name>
    <dbReference type="NCBI Taxonomy" id="668"/>
    <lineage>
        <taxon>Bacteria</taxon>
        <taxon>Pseudomonadati</taxon>
        <taxon>Pseudomonadota</taxon>
        <taxon>Gammaproteobacteria</taxon>
        <taxon>Vibrionales</taxon>
        <taxon>Vibrionaceae</taxon>
        <taxon>Aliivibrio</taxon>
    </lineage>
</organism>
<name>A0A510UMB2_ALIFS</name>
<dbReference type="CDD" id="cd07313">
    <property type="entry name" value="terB_like_2"/>
    <property type="match status" value="1"/>
</dbReference>
<dbReference type="InterPro" id="IPR007791">
    <property type="entry name" value="DjlA_N"/>
</dbReference>